<accession>Q3JWC3</accession>
<dbReference type="EMBL" id="CP000124">
    <property type="protein sequence ID" value="ABA50870.1"/>
    <property type="molecule type" value="Genomic_DNA"/>
</dbReference>
<dbReference type="InterPro" id="IPR009081">
    <property type="entry name" value="PP-bd_ACP"/>
</dbReference>
<name>Q3JWC3_BURP1</name>
<evidence type="ECO:0000313" key="3">
    <source>
        <dbReference type="Proteomes" id="UP000002700"/>
    </source>
</evidence>
<organism evidence="2 3">
    <name type="scientific">Burkholderia pseudomallei (strain 1710b)</name>
    <dbReference type="NCBI Taxonomy" id="320372"/>
    <lineage>
        <taxon>Bacteria</taxon>
        <taxon>Pseudomonadati</taxon>
        <taxon>Pseudomonadota</taxon>
        <taxon>Betaproteobacteria</taxon>
        <taxon>Burkholderiales</taxon>
        <taxon>Burkholderiaceae</taxon>
        <taxon>Burkholderia</taxon>
        <taxon>pseudomallei group</taxon>
    </lineage>
</organism>
<dbReference type="InterPro" id="IPR036736">
    <property type="entry name" value="ACP-like_sf"/>
</dbReference>
<feature type="domain" description="Carrier" evidence="1">
    <location>
        <begin position="13"/>
        <end position="89"/>
    </location>
</feature>
<gene>
    <name evidence="2" type="ordered locus">BURPS1710b_0716</name>
</gene>
<sequence>MSFHSKKETVMSTPAAETLPLLAREVAKILHVETVETNVGIGELGIDSLNIVELIVFCEQLYGSIDPETLNITQYTTLAQLDAELRAPQTAA</sequence>
<dbReference type="HOGENOM" id="CLU_186643_0_0_4"/>
<dbReference type="PROSITE" id="PS50075">
    <property type="entry name" value="CARRIER"/>
    <property type="match status" value="1"/>
</dbReference>
<proteinExistence type="predicted"/>
<reference evidence="2 3" key="1">
    <citation type="submission" date="2005-09" db="EMBL/GenBank/DDBJ databases">
        <authorList>
            <person name="Woods D.E."/>
            <person name="Nierman W.C."/>
        </authorList>
    </citation>
    <scope>NUCLEOTIDE SEQUENCE [LARGE SCALE GENOMIC DNA]</scope>
    <source>
        <strain evidence="2 3">1710b</strain>
    </source>
</reference>
<protein>
    <submittedName>
        <fullName evidence="2">Putative acyl carrier protein</fullName>
    </submittedName>
</protein>
<dbReference type="AlphaFoldDB" id="Q3JWC3"/>
<dbReference type="Pfam" id="PF00550">
    <property type="entry name" value="PP-binding"/>
    <property type="match status" value="1"/>
</dbReference>
<dbReference type="SUPFAM" id="SSF47336">
    <property type="entry name" value="ACP-like"/>
    <property type="match status" value="1"/>
</dbReference>
<dbReference type="Proteomes" id="UP000002700">
    <property type="component" value="Chromosome I"/>
</dbReference>
<dbReference type="EnsemblBacteria" id="ABA50870">
    <property type="protein sequence ID" value="ABA50870"/>
    <property type="gene ID" value="BURPS1710b_0716"/>
</dbReference>
<evidence type="ECO:0000313" key="2">
    <source>
        <dbReference type="EMBL" id="ABA50870.1"/>
    </source>
</evidence>
<dbReference type="KEGG" id="bpm:BURPS1710b_0716"/>
<evidence type="ECO:0000259" key="1">
    <source>
        <dbReference type="PROSITE" id="PS50075"/>
    </source>
</evidence>
<dbReference type="Gene3D" id="1.10.1200.10">
    <property type="entry name" value="ACP-like"/>
    <property type="match status" value="1"/>
</dbReference>